<reference evidence="1" key="1">
    <citation type="submission" date="2014-11" db="EMBL/GenBank/DDBJ databases">
        <authorList>
            <person name="Amaro Gonzalez C."/>
        </authorList>
    </citation>
    <scope>NUCLEOTIDE SEQUENCE</scope>
</reference>
<proteinExistence type="predicted"/>
<name>A0A0E9Q6E9_ANGAN</name>
<dbReference type="AlphaFoldDB" id="A0A0E9Q6E9"/>
<organism evidence="1">
    <name type="scientific">Anguilla anguilla</name>
    <name type="common">European freshwater eel</name>
    <name type="synonym">Muraena anguilla</name>
    <dbReference type="NCBI Taxonomy" id="7936"/>
    <lineage>
        <taxon>Eukaryota</taxon>
        <taxon>Metazoa</taxon>
        <taxon>Chordata</taxon>
        <taxon>Craniata</taxon>
        <taxon>Vertebrata</taxon>
        <taxon>Euteleostomi</taxon>
        <taxon>Actinopterygii</taxon>
        <taxon>Neopterygii</taxon>
        <taxon>Teleostei</taxon>
        <taxon>Anguilliformes</taxon>
        <taxon>Anguillidae</taxon>
        <taxon>Anguilla</taxon>
    </lineage>
</organism>
<accession>A0A0E9Q6E9</accession>
<dbReference type="EMBL" id="GBXM01096278">
    <property type="protein sequence ID" value="JAH12299.1"/>
    <property type="molecule type" value="Transcribed_RNA"/>
</dbReference>
<evidence type="ECO:0000313" key="1">
    <source>
        <dbReference type="EMBL" id="JAH12299.1"/>
    </source>
</evidence>
<reference evidence="1" key="2">
    <citation type="journal article" date="2015" name="Fish Shellfish Immunol.">
        <title>Early steps in the European eel (Anguilla anguilla)-Vibrio vulnificus interaction in the gills: Role of the RtxA13 toxin.</title>
        <authorList>
            <person name="Callol A."/>
            <person name="Pajuelo D."/>
            <person name="Ebbesson L."/>
            <person name="Teles M."/>
            <person name="MacKenzie S."/>
            <person name="Amaro C."/>
        </authorList>
    </citation>
    <scope>NUCLEOTIDE SEQUENCE</scope>
</reference>
<sequence>MGGESVCTDDLFIITRSHQT</sequence>
<protein>
    <submittedName>
        <fullName evidence="1">Uncharacterized protein</fullName>
    </submittedName>
</protein>